<evidence type="ECO:0000256" key="14">
    <source>
        <dbReference type="ARBA" id="ARBA00022840"/>
    </source>
</evidence>
<comment type="pathway">
    <text evidence="5">Cofactor biosynthesis; adenosylcobalamin biosynthesis; adenosylcobalamin from cob(II)yrinate a,c-diamide: step 6/7.</text>
</comment>
<dbReference type="NCBIfam" id="NF004469">
    <property type="entry name" value="PRK05800.1"/>
    <property type="match status" value="1"/>
</dbReference>
<dbReference type="GO" id="GO:0009236">
    <property type="term" value="P:cobalamin biosynthetic process"/>
    <property type="evidence" value="ECO:0007669"/>
    <property type="project" value="UniProtKB-UniPathway"/>
</dbReference>
<dbReference type="RefSeq" id="WP_089964422.1">
    <property type="nucleotide sequence ID" value="NZ_FOCQ01000001.1"/>
</dbReference>
<evidence type="ECO:0000256" key="7">
    <source>
        <dbReference type="ARBA" id="ARBA00007490"/>
    </source>
</evidence>
<evidence type="ECO:0000256" key="18">
    <source>
        <dbReference type="PIRSR" id="PIRSR006135-1"/>
    </source>
</evidence>
<dbReference type="GO" id="GO:0005524">
    <property type="term" value="F:ATP binding"/>
    <property type="evidence" value="ECO:0007669"/>
    <property type="project" value="UniProtKB-KW"/>
</dbReference>
<protein>
    <recommendedName>
        <fullName evidence="16">Adenosylcobinamide kinase</fullName>
        <ecNumber evidence="8">2.7.1.156</ecNumber>
        <ecNumber evidence="9">2.7.7.62</ecNumber>
    </recommendedName>
    <alternativeName>
        <fullName evidence="17">Adenosylcobinamide-phosphate guanylyltransferase</fullName>
    </alternativeName>
</protein>
<evidence type="ECO:0000256" key="5">
    <source>
        <dbReference type="ARBA" id="ARBA00004692"/>
    </source>
</evidence>
<comment type="similarity">
    <text evidence="7">Belongs to the CobU/CobP family.</text>
</comment>
<keyword evidence="21" id="KW-1185">Reference proteome</keyword>
<dbReference type="PANTHER" id="PTHR34848:SF1">
    <property type="entry name" value="BIFUNCTIONAL ADENOSYLCOBALAMIN BIOSYNTHESIS PROTEIN COBU"/>
    <property type="match status" value="1"/>
</dbReference>
<evidence type="ECO:0000256" key="12">
    <source>
        <dbReference type="ARBA" id="ARBA00022741"/>
    </source>
</evidence>
<dbReference type="GO" id="GO:0008820">
    <property type="term" value="F:cobinamide phosphate guanylyltransferase activity"/>
    <property type="evidence" value="ECO:0007669"/>
    <property type="project" value="UniProtKB-EC"/>
</dbReference>
<keyword evidence="13 20" id="KW-0418">Kinase</keyword>
<comment type="catalytic activity">
    <reaction evidence="3">
        <text>adenosylcob(III)inamide + GTP = adenosylcob(III)inamide phosphate + GDP + H(+)</text>
        <dbReference type="Rhea" id="RHEA:15765"/>
        <dbReference type="ChEBI" id="CHEBI:2480"/>
        <dbReference type="ChEBI" id="CHEBI:15378"/>
        <dbReference type="ChEBI" id="CHEBI:37565"/>
        <dbReference type="ChEBI" id="CHEBI:58189"/>
        <dbReference type="ChEBI" id="CHEBI:58502"/>
        <dbReference type="EC" id="2.7.1.156"/>
    </reaction>
</comment>
<dbReference type="PIRSF" id="PIRSF006135">
    <property type="entry name" value="CobU"/>
    <property type="match status" value="1"/>
</dbReference>
<dbReference type="STRING" id="1173111.SAMN05444955_101108"/>
<evidence type="ECO:0000256" key="10">
    <source>
        <dbReference type="ARBA" id="ARBA00022573"/>
    </source>
</evidence>
<dbReference type="EC" id="2.7.1.156" evidence="8"/>
<evidence type="ECO:0000256" key="2">
    <source>
        <dbReference type="ARBA" id="ARBA00000711"/>
    </source>
</evidence>
<feature type="binding site" evidence="19">
    <location>
        <begin position="50"/>
        <end position="53"/>
    </location>
    <ligand>
        <name>GTP</name>
        <dbReference type="ChEBI" id="CHEBI:37565"/>
    </ligand>
</feature>
<dbReference type="EC" id="2.7.7.62" evidence="9"/>
<dbReference type="UniPathway" id="UPA00148">
    <property type="reaction ID" value="UER00236"/>
</dbReference>
<sequence length="181" mass="20099">MGIRLVTGGVRSGKSRFAESICTSLGREVIYIATGTAVDTEMEERIIRHREQRPAAWGLVEEPFRLPEAVAKVPGHAVLLIDSLTAWVSNRMWKANATEVWTKEQKKRFLSLMKDDMGRLLQGLQEREAVLVTDEAGWGGVSMNAVGRLFQEALGQVNQQAAEAAQEVWLVVSGIPWRIKG</sequence>
<comment type="function">
    <text evidence="4">Catalyzes ATP-dependent phosphorylation of adenosylcobinamide and addition of GMP to adenosylcobinamide phosphate.</text>
</comment>
<feature type="binding site" evidence="19">
    <location>
        <position position="61"/>
    </location>
    <ligand>
        <name>GTP</name>
        <dbReference type="ChEBI" id="CHEBI:37565"/>
    </ligand>
</feature>
<keyword evidence="11 20" id="KW-0808">Transferase</keyword>
<dbReference type="EMBL" id="FOCQ01000001">
    <property type="protein sequence ID" value="SEM69171.1"/>
    <property type="molecule type" value="Genomic_DNA"/>
</dbReference>
<dbReference type="GO" id="GO:0005525">
    <property type="term" value="F:GTP binding"/>
    <property type="evidence" value="ECO:0007669"/>
    <property type="project" value="UniProtKB-KW"/>
</dbReference>
<dbReference type="Pfam" id="PF02283">
    <property type="entry name" value="CobU"/>
    <property type="match status" value="1"/>
</dbReference>
<comment type="catalytic activity">
    <reaction evidence="2">
        <text>adenosylcob(III)inamide phosphate + GTP + H(+) = adenosylcob(III)inamide-GDP + diphosphate</text>
        <dbReference type="Rhea" id="RHEA:22712"/>
        <dbReference type="ChEBI" id="CHEBI:15378"/>
        <dbReference type="ChEBI" id="CHEBI:33019"/>
        <dbReference type="ChEBI" id="CHEBI:37565"/>
        <dbReference type="ChEBI" id="CHEBI:58502"/>
        <dbReference type="ChEBI" id="CHEBI:60487"/>
        <dbReference type="EC" id="2.7.7.62"/>
    </reaction>
</comment>
<keyword evidence="12 19" id="KW-0547">Nucleotide-binding</keyword>
<comment type="catalytic activity">
    <reaction evidence="1">
        <text>adenosylcob(III)inamide + ATP = adenosylcob(III)inamide phosphate + ADP + H(+)</text>
        <dbReference type="Rhea" id="RHEA:15769"/>
        <dbReference type="ChEBI" id="CHEBI:2480"/>
        <dbReference type="ChEBI" id="CHEBI:15378"/>
        <dbReference type="ChEBI" id="CHEBI:30616"/>
        <dbReference type="ChEBI" id="CHEBI:58502"/>
        <dbReference type="ChEBI" id="CHEBI:456216"/>
        <dbReference type="EC" id="2.7.1.156"/>
    </reaction>
</comment>
<proteinExistence type="inferred from homology"/>
<organism evidence="20 21">
    <name type="scientific">Lihuaxuella thermophila</name>
    <dbReference type="NCBI Taxonomy" id="1173111"/>
    <lineage>
        <taxon>Bacteria</taxon>
        <taxon>Bacillati</taxon>
        <taxon>Bacillota</taxon>
        <taxon>Bacilli</taxon>
        <taxon>Bacillales</taxon>
        <taxon>Thermoactinomycetaceae</taxon>
        <taxon>Lihuaxuella</taxon>
    </lineage>
</organism>
<evidence type="ECO:0000256" key="8">
    <source>
        <dbReference type="ARBA" id="ARBA00012016"/>
    </source>
</evidence>
<evidence type="ECO:0000256" key="15">
    <source>
        <dbReference type="ARBA" id="ARBA00023134"/>
    </source>
</evidence>
<keyword evidence="20" id="KW-0548">Nucleotidyltransferase</keyword>
<dbReference type="InterPro" id="IPR003203">
    <property type="entry name" value="CobU/CobP"/>
</dbReference>
<evidence type="ECO:0000256" key="6">
    <source>
        <dbReference type="ARBA" id="ARBA00005159"/>
    </source>
</evidence>
<evidence type="ECO:0000256" key="19">
    <source>
        <dbReference type="PIRSR" id="PIRSR006135-2"/>
    </source>
</evidence>
<evidence type="ECO:0000256" key="9">
    <source>
        <dbReference type="ARBA" id="ARBA00012523"/>
    </source>
</evidence>
<feature type="active site" description="GMP-histidine intermediate" evidence="18">
    <location>
        <position position="49"/>
    </location>
</feature>
<dbReference type="GO" id="GO:0043752">
    <property type="term" value="F:adenosylcobinamide kinase activity"/>
    <property type="evidence" value="ECO:0007669"/>
    <property type="project" value="UniProtKB-EC"/>
</dbReference>
<evidence type="ECO:0000313" key="20">
    <source>
        <dbReference type="EMBL" id="SEM69171.1"/>
    </source>
</evidence>
<accession>A0A1H8AF01</accession>
<evidence type="ECO:0000256" key="16">
    <source>
        <dbReference type="ARBA" id="ARBA00029570"/>
    </source>
</evidence>
<feature type="binding site" evidence="19">
    <location>
        <position position="82"/>
    </location>
    <ligand>
        <name>GTP</name>
        <dbReference type="ChEBI" id="CHEBI:37565"/>
    </ligand>
</feature>
<keyword evidence="14" id="KW-0067">ATP-binding</keyword>
<dbReference type="PANTHER" id="PTHR34848">
    <property type="match status" value="1"/>
</dbReference>
<feature type="binding site" evidence="19">
    <location>
        <begin position="8"/>
        <end position="15"/>
    </location>
    <ligand>
        <name>GTP</name>
        <dbReference type="ChEBI" id="CHEBI:37565"/>
    </ligand>
</feature>
<dbReference type="Gene3D" id="3.40.50.300">
    <property type="entry name" value="P-loop containing nucleotide triphosphate hydrolases"/>
    <property type="match status" value="1"/>
</dbReference>
<evidence type="ECO:0000313" key="21">
    <source>
        <dbReference type="Proteomes" id="UP000199695"/>
    </source>
</evidence>
<keyword evidence="10" id="KW-0169">Cobalamin biosynthesis</keyword>
<evidence type="ECO:0000256" key="17">
    <source>
        <dbReference type="ARBA" id="ARBA00030571"/>
    </source>
</evidence>
<reference evidence="20 21" key="1">
    <citation type="submission" date="2016-10" db="EMBL/GenBank/DDBJ databases">
        <authorList>
            <person name="de Groot N.N."/>
        </authorList>
    </citation>
    <scope>NUCLEOTIDE SEQUENCE [LARGE SCALE GENOMIC DNA]</scope>
    <source>
        <strain evidence="20 21">DSM 46701</strain>
    </source>
</reference>
<dbReference type="OrthoDB" id="9799422at2"/>
<keyword evidence="15 19" id="KW-0342">GTP-binding</keyword>
<evidence type="ECO:0000256" key="11">
    <source>
        <dbReference type="ARBA" id="ARBA00022679"/>
    </source>
</evidence>
<gene>
    <name evidence="20" type="ORF">SAMN05444955_101108</name>
</gene>
<evidence type="ECO:0000256" key="13">
    <source>
        <dbReference type="ARBA" id="ARBA00022777"/>
    </source>
</evidence>
<evidence type="ECO:0000256" key="1">
    <source>
        <dbReference type="ARBA" id="ARBA00000312"/>
    </source>
</evidence>
<dbReference type="SUPFAM" id="SSF52540">
    <property type="entry name" value="P-loop containing nucleoside triphosphate hydrolases"/>
    <property type="match status" value="1"/>
</dbReference>
<name>A0A1H8AF01_9BACL</name>
<comment type="pathway">
    <text evidence="6">Cofactor biosynthesis; adenosylcobalamin biosynthesis; adenosylcobalamin from cob(II)yrinate a,c-diamide: step 5/7.</text>
</comment>
<evidence type="ECO:0000256" key="4">
    <source>
        <dbReference type="ARBA" id="ARBA00003889"/>
    </source>
</evidence>
<dbReference type="CDD" id="cd00544">
    <property type="entry name" value="CobU"/>
    <property type="match status" value="1"/>
</dbReference>
<dbReference type="Proteomes" id="UP000199695">
    <property type="component" value="Unassembled WGS sequence"/>
</dbReference>
<feature type="binding site" evidence="19">
    <location>
        <begin position="33"/>
        <end position="35"/>
    </location>
    <ligand>
        <name>GTP</name>
        <dbReference type="ChEBI" id="CHEBI:37565"/>
    </ligand>
</feature>
<dbReference type="InterPro" id="IPR027417">
    <property type="entry name" value="P-loop_NTPase"/>
</dbReference>
<dbReference type="AlphaFoldDB" id="A0A1H8AF01"/>
<evidence type="ECO:0000256" key="3">
    <source>
        <dbReference type="ARBA" id="ARBA00001522"/>
    </source>
</evidence>